<evidence type="ECO:0000256" key="2">
    <source>
        <dbReference type="SAM" id="Phobius"/>
    </source>
</evidence>
<keyword evidence="2" id="KW-0812">Transmembrane</keyword>
<comment type="caution">
    <text evidence="4">The sequence shown here is derived from an EMBL/GenBank/DDBJ whole genome shotgun (WGS) entry which is preliminary data.</text>
</comment>
<name>A0ABW4N015_9CAUL</name>
<keyword evidence="2" id="KW-0472">Membrane</keyword>
<protein>
    <recommendedName>
        <fullName evidence="6">CHASE2 domain-containing protein</fullName>
    </recommendedName>
</protein>
<dbReference type="RefSeq" id="WP_377284037.1">
    <property type="nucleotide sequence ID" value="NZ_JBHRSI010000010.1"/>
</dbReference>
<accession>A0ABW4N015</accession>
<evidence type="ECO:0000256" key="1">
    <source>
        <dbReference type="SAM" id="MobiDB-lite"/>
    </source>
</evidence>
<gene>
    <name evidence="4" type="ORF">ACFSC0_08450</name>
</gene>
<organism evidence="4 5">
    <name type="scientific">Phenylobacterium terrae</name>
    <dbReference type="NCBI Taxonomy" id="2665495"/>
    <lineage>
        <taxon>Bacteria</taxon>
        <taxon>Pseudomonadati</taxon>
        <taxon>Pseudomonadota</taxon>
        <taxon>Alphaproteobacteria</taxon>
        <taxon>Caulobacterales</taxon>
        <taxon>Caulobacteraceae</taxon>
        <taxon>Phenylobacterium</taxon>
    </lineage>
</organism>
<sequence>MISAKSVLKALAVSLLLAASAYAASKIDLFGLESNSDRLADQVYQRITAAEYGQDRKGQQAVSVVYLDEASVEALKGFGWNRFPPTFDQQWLMLDDLLNVGGAPPAAMFMDFVYLGQGGMAEGFDGFVQGIAGATRADVWADKPGCRTDPLIKIACIVEAGGVPLIFAKPSPTDLELFTEAQAAMDRVAVLAPALVAEDAYPLITAYDFDAAKAARLGVARFDISPAMAMYAAWCLRQADGCGIAEFRDLKRRAKAALAGGEAASPTFAKVFDAPLDVVWGSRPDPAFLTMTQAVSGQPAPCRGDAVGWRERLGEQMAGLRGPGDGARQECPYTLSLGYDRLVAGHGLQPEDLERLLAGRLVMVGGHFRASSDWVESPVHGQVPGVQFHAMALDNLVEDGADYRRNGEALLDSDLLESLLVAALAFCGVLGVMTRNNLLDKAEAAGMEPRLRSAVYGPLYIALFATSIGVVAFATWLGVTVLHRSPINWIGICGVAMGFLFYATRQTLPADLTGSLERVRIVRRLLAWCRLCLNSLKFEEDRLLPVRPPPAASPQTPETTAVPESPAHAQS</sequence>
<keyword evidence="5" id="KW-1185">Reference proteome</keyword>
<feature type="region of interest" description="Disordered" evidence="1">
    <location>
        <begin position="546"/>
        <end position="571"/>
    </location>
</feature>
<keyword evidence="2" id="KW-1133">Transmembrane helix</keyword>
<proteinExistence type="predicted"/>
<reference evidence="5" key="1">
    <citation type="journal article" date="2019" name="Int. J. Syst. Evol. Microbiol.">
        <title>The Global Catalogue of Microorganisms (GCM) 10K type strain sequencing project: providing services to taxonomists for standard genome sequencing and annotation.</title>
        <authorList>
            <consortium name="The Broad Institute Genomics Platform"/>
            <consortium name="The Broad Institute Genome Sequencing Center for Infectious Disease"/>
            <person name="Wu L."/>
            <person name="Ma J."/>
        </authorList>
    </citation>
    <scope>NUCLEOTIDE SEQUENCE [LARGE SCALE GENOMIC DNA]</scope>
    <source>
        <strain evidence="5">DFY28</strain>
    </source>
</reference>
<evidence type="ECO:0000256" key="3">
    <source>
        <dbReference type="SAM" id="SignalP"/>
    </source>
</evidence>
<evidence type="ECO:0008006" key="6">
    <source>
        <dbReference type="Google" id="ProtNLM"/>
    </source>
</evidence>
<feature type="transmembrane region" description="Helical" evidence="2">
    <location>
        <begin position="485"/>
        <end position="503"/>
    </location>
</feature>
<feature type="transmembrane region" description="Helical" evidence="2">
    <location>
        <begin position="415"/>
        <end position="433"/>
    </location>
</feature>
<evidence type="ECO:0000313" key="4">
    <source>
        <dbReference type="EMBL" id="MFD1783420.1"/>
    </source>
</evidence>
<evidence type="ECO:0000313" key="5">
    <source>
        <dbReference type="Proteomes" id="UP001597237"/>
    </source>
</evidence>
<feature type="signal peptide" evidence="3">
    <location>
        <begin position="1"/>
        <end position="23"/>
    </location>
</feature>
<feature type="transmembrane region" description="Helical" evidence="2">
    <location>
        <begin position="454"/>
        <end position="479"/>
    </location>
</feature>
<feature type="chain" id="PRO_5045576603" description="CHASE2 domain-containing protein" evidence="3">
    <location>
        <begin position="24"/>
        <end position="571"/>
    </location>
</feature>
<dbReference type="EMBL" id="JBHUEY010000001">
    <property type="protein sequence ID" value="MFD1783420.1"/>
    <property type="molecule type" value="Genomic_DNA"/>
</dbReference>
<dbReference type="Proteomes" id="UP001597237">
    <property type="component" value="Unassembled WGS sequence"/>
</dbReference>
<keyword evidence="3" id="KW-0732">Signal</keyword>